<dbReference type="InterPro" id="IPR000550">
    <property type="entry name" value="Hppk"/>
</dbReference>
<accession>A0A2I0QT52</accession>
<keyword evidence="6 10" id="KW-0418">Kinase</keyword>
<dbReference type="Gene3D" id="3.30.70.560">
    <property type="entry name" value="7,8-Dihydro-6-hydroxymethylpterin-pyrophosphokinase HPPK"/>
    <property type="match status" value="1"/>
</dbReference>
<dbReference type="Pfam" id="PF01288">
    <property type="entry name" value="HPPK"/>
    <property type="match status" value="1"/>
</dbReference>
<evidence type="ECO:0000256" key="5">
    <source>
        <dbReference type="ARBA" id="ARBA00022741"/>
    </source>
</evidence>
<name>A0A2I0QT52_9BACI</name>
<evidence type="ECO:0000256" key="3">
    <source>
        <dbReference type="ARBA" id="ARBA00013253"/>
    </source>
</evidence>
<dbReference type="PANTHER" id="PTHR43071:SF1">
    <property type="entry name" value="2-AMINO-4-HYDROXY-6-HYDROXYMETHYLDIHYDROPTERIDINE PYROPHOSPHOKINASE"/>
    <property type="match status" value="1"/>
</dbReference>
<dbReference type="CDD" id="cd00483">
    <property type="entry name" value="HPPK"/>
    <property type="match status" value="1"/>
</dbReference>
<keyword evidence="5" id="KW-0547">Nucleotide-binding</keyword>
<comment type="catalytic activity">
    <reaction evidence="1">
        <text>6-hydroxymethyl-7,8-dihydropterin + ATP = (7,8-dihydropterin-6-yl)methyl diphosphate + AMP + H(+)</text>
        <dbReference type="Rhea" id="RHEA:11412"/>
        <dbReference type="ChEBI" id="CHEBI:15378"/>
        <dbReference type="ChEBI" id="CHEBI:30616"/>
        <dbReference type="ChEBI" id="CHEBI:44841"/>
        <dbReference type="ChEBI" id="CHEBI:72950"/>
        <dbReference type="ChEBI" id="CHEBI:456215"/>
        <dbReference type="EC" id="2.7.6.3"/>
    </reaction>
</comment>
<keyword evidence="4" id="KW-0808">Transferase</keyword>
<evidence type="ECO:0000256" key="4">
    <source>
        <dbReference type="ARBA" id="ARBA00022679"/>
    </source>
</evidence>
<dbReference type="OrthoDB" id="9808041at2"/>
<dbReference type="AlphaFoldDB" id="A0A2I0QT52"/>
<keyword evidence="7" id="KW-0067">ATP-binding</keyword>
<dbReference type="Proteomes" id="UP000243524">
    <property type="component" value="Unassembled WGS sequence"/>
</dbReference>
<dbReference type="EC" id="2.7.6.3" evidence="3"/>
<comment type="caution">
    <text evidence="10">The sequence shown here is derived from an EMBL/GenBank/DDBJ whole genome shotgun (WGS) entry which is preliminary data.</text>
</comment>
<evidence type="ECO:0000256" key="6">
    <source>
        <dbReference type="ARBA" id="ARBA00022777"/>
    </source>
</evidence>
<evidence type="ECO:0000256" key="1">
    <source>
        <dbReference type="ARBA" id="ARBA00000198"/>
    </source>
</evidence>
<protein>
    <recommendedName>
        <fullName evidence="3">2-amino-4-hydroxy-6-hydroxymethyldihydropteridine diphosphokinase</fullName>
        <ecNumber evidence="3">2.7.6.3</ecNumber>
    </recommendedName>
</protein>
<dbReference type="NCBIfam" id="TIGR01498">
    <property type="entry name" value="folK"/>
    <property type="match status" value="1"/>
</dbReference>
<dbReference type="GO" id="GO:0046654">
    <property type="term" value="P:tetrahydrofolate biosynthetic process"/>
    <property type="evidence" value="ECO:0007669"/>
    <property type="project" value="UniProtKB-UniPathway"/>
</dbReference>
<evidence type="ECO:0000313" key="10">
    <source>
        <dbReference type="EMBL" id="PKR77523.1"/>
    </source>
</evidence>
<feature type="domain" description="7,8-dihydro-6-hydroxymethylpterin-pyrophosphokinase" evidence="9">
    <location>
        <begin position="88"/>
        <end position="99"/>
    </location>
</feature>
<dbReference type="GO" id="GO:0005524">
    <property type="term" value="F:ATP binding"/>
    <property type="evidence" value="ECO:0007669"/>
    <property type="project" value="UniProtKB-KW"/>
</dbReference>
<organism evidence="10 11">
    <name type="scientific">Halalkalibacillus sediminis</name>
    <dbReference type="NCBI Taxonomy" id="2018042"/>
    <lineage>
        <taxon>Bacteria</taxon>
        <taxon>Bacillati</taxon>
        <taxon>Bacillota</taxon>
        <taxon>Bacilli</taxon>
        <taxon>Bacillales</taxon>
        <taxon>Bacillaceae</taxon>
        <taxon>Halalkalibacillus</taxon>
    </lineage>
</organism>
<keyword evidence="11" id="KW-1185">Reference proteome</keyword>
<evidence type="ECO:0000256" key="7">
    <source>
        <dbReference type="ARBA" id="ARBA00022840"/>
    </source>
</evidence>
<keyword evidence="8" id="KW-0289">Folate biosynthesis</keyword>
<dbReference type="GO" id="GO:0046656">
    <property type="term" value="P:folic acid biosynthetic process"/>
    <property type="evidence" value="ECO:0007669"/>
    <property type="project" value="UniProtKB-KW"/>
</dbReference>
<dbReference type="PROSITE" id="PS00794">
    <property type="entry name" value="HPPK"/>
    <property type="match status" value="1"/>
</dbReference>
<proteinExistence type="predicted"/>
<dbReference type="EMBL" id="PJNH01000003">
    <property type="protein sequence ID" value="PKR77523.1"/>
    <property type="molecule type" value="Genomic_DNA"/>
</dbReference>
<evidence type="ECO:0000313" key="11">
    <source>
        <dbReference type="Proteomes" id="UP000243524"/>
    </source>
</evidence>
<dbReference type="SUPFAM" id="SSF55083">
    <property type="entry name" value="6-hydroxymethyl-7,8-dihydropterin pyrophosphokinase, HPPK"/>
    <property type="match status" value="1"/>
</dbReference>
<dbReference type="PANTHER" id="PTHR43071">
    <property type="entry name" value="2-AMINO-4-HYDROXY-6-HYDROXYMETHYLDIHYDROPTERIDINE PYROPHOSPHOKINASE"/>
    <property type="match status" value="1"/>
</dbReference>
<evidence type="ECO:0000259" key="9">
    <source>
        <dbReference type="PROSITE" id="PS00794"/>
    </source>
</evidence>
<sequence length="162" mass="18433">MSKAYIALGTNIEPKQKHLADAVHFLNDSTGIQVKGESSIYETKPVGYADQDNFLNMVVEVETSLGAYDLLRECQSIEANLGRTREIRFGPRTIDLDILLFDKEDIQSEELTVPHPRMVDRAFVLIPLYDLNPSVYINGRSLEQWLGQLSEQDKKDVIKLHK</sequence>
<dbReference type="InterPro" id="IPR035907">
    <property type="entry name" value="Hppk_sf"/>
</dbReference>
<dbReference type="RefSeq" id="WP_101332351.1">
    <property type="nucleotide sequence ID" value="NZ_PJNH01000003.1"/>
</dbReference>
<dbReference type="UniPathway" id="UPA00077">
    <property type="reaction ID" value="UER00155"/>
</dbReference>
<gene>
    <name evidence="10" type="primary">folK</name>
    <name evidence="10" type="ORF">CEY16_12430</name>
</gene>
<dbReference type="GO" id="GO:0003848">
    <property type="term" value="F:2-amino-4-hydroxy-6-hydroxymethyldihydropteridine diphosphokinase activity"/>
    <property type="evidence" value="ECO:0007669"/>
    <property type="project" value="UniProtKB-EC"/>
</dbReference>
<dbReference type="GO" id="GO:0016301">
    <property type="term" value="F:kinase activity"/>
    <property type="evidence" value="ECO:0007669"/>
    <property type="project" value="UniProtKB-KW"/>
</dbReference>
<evidence type="ECO:0000256" key="8">
    <source>
        <dbReference type="ARBA" id="ARBA00022909"/>
    </source>
</evidence>
<reference evidence="10 11" key="1">
    <citation type="submission" date="2017-06" db="EMBL/GenBank/DDBJ databases">
        <title>the draft geome sequence of Illustriluteabacillus marina B3227.</title>
        <authorList>
            <person name="He R.-H."/>
            <person name="Du Z.-J."/>
        </authorList>
    </citation>
    <scope>NUCLEOTIDE SEQUENCE [LARGE SCALE GENOMIC DNA]</scope>
    <source>
        <strain evidence="10 11">B3227</strain>
    </source>
</reference>
<comment type="pathway">
    <text evidence="2">Cofactor biosynthesis; tetrahydrofolate biosynthesis; 2-amino-4-hydroxy-6-hydroxymethyl-7,8-dihydropteridine diphosphate from 7,8-dihydroneopterin triphosphate: step 4/4.</text>
</comment>
<evidence type="ECO:0000256" key="2">
    <source>
        <dbReference type="ARBA" id="ARBA00005051"/>
    </source>
</evidence>